<dbReference type="Pfam" id="PF09343">
    <property type="entry name" value="DUF2460"/>
    <property type="match status" value="1"/>
</dbReference>
<evidence type="ECO:0000313" key="2">
    <source>
        <dbReference type="EMBL" id="VAW01504.1"/>
    </source>
</evidence>
<organism evidence="2">
    <name type="scientific">hydrothermal vent metagenome</name>
    <dbReference type="NCBI Taxonomy" id="652676"/>
    <lineage>
        <taxon>unclassified sequences</taxon>
        <taxon>metagenomes</taxon>
        <taxon>ecological metagenomes</taxon>
    </lineage>
</organism>
<name>A0A3B0SY92_9ZZZZ</name>
<reference evidence="2" key="1">
    <citation type="submission" date="2018-06" db="EMBL/GenBank/DDBJ databases">
        <authorList>
            <person name="Zhirakovskaya E."/>
        </authorList>
    </citation>
    <scope>NUCLEOTIDE SEQUENCE</scope>
</reference>
<dbReference type="NCBIfam" id="TIGR02217">
    <property type="entry name" value="chp_TIGR02217"/>
    <property type="match status" value="1"/>
</dbReference>
<sequence length="210" mass="23374">MNFHEVRFPANLSFGSIGGPSRHTDIVTLANGFEERNTPWQHSRRRFDAGAAMRGLDDIETLIAFFEARRGQIYGFRWKDWSDFKSSASEAGVDYRDEIIAIGDDVTAVFQLNKTYRSGAYSYLRPISKPVLGSVKMGLSGDQQQEGVHYEVDTTTGIVTFAHPPNDGLEITAGFEFDVPVRFDTDQLQISMASFQAGEVPSAPVIEVRV</sequence>
<proteinExistence type="predicted"/>
<accession>A0A3B0SY92</accession>
<dbReference type="EMBL" id="UOEG01000227">
    <property type="protein sequence ID" value="VAW01504.1"/>
    <property type="molecule type" value="Genomic_DNA"/>
</dbReference>
<protein>
    <submittedName>
        <fullName evidence="2">Gene Transfer Agent (GTA) ORFG12</fullName>
    </submittedName>
</protein>
<feature type="domain" description="DUF2460" evidence="1">
    <location>
        <begin position="4"/>
        <end position="209"/>
    </location>
</feature>
<evidence type="ECO:0000259" key="1">
    <source>
        <dbReference type="Pfam" id="PF09343"/>
    </source>
</evidence>
<dbReference type="AlphaFoldDB" id="A0A3B0SY92"/>
<gene>
    <name evidence="2" type="ORF">MNBD_ALPHA07-1487</name>
</gene>
<dbReference type="InterPro" id="IPR011740">
    <property type="entry name" value="DUF2460"/>
</dbReference>